<dbReference type="Gene3D" id="1.20.1640.10">
    <property type="entry name" value="Multidrug efflux transporter AcrB transmembrane domain"/>
    <property type="match status" value="2"/>
</dbReference>
<dbReference type="EMBL" id="LR214951">
    <property type="protein sequence ID" value="VEU59805.1"/>
    <property type="molecule type" value="Genomic_DNA"/>
</dbReference>
<feature type="domain" description="Protein export membrane protein SecD/SecF C-terminal" evidence="10">
    <location>
        <begin position="648"/>
        <end position="832"/>
    </location>
</feature>
<keyword evidence="2" id="KW-0813">Transport</keyword>
<dbReference type="RefSeq" id="WP_232018838.1">
    <property type="nucleotide sequence ID" value="NZ_LR214951.1"/>
</dbReference>
<keyword evidence="13" id="KW-1185">Reference proteome</keyword>
<accession>A0A449A6B8</accession>
<evidence type="ECO:0000313" key="12">
    <source>
        <dbReference type="EMBL" id="VEU59805.1"/>
    </source>
</evidence>
<dbReference type="InterPro" id="IPR005665">
    <property type="entry name" value="SecF_bac"/>
</dbReference>
<feature type="transmembrane region" description="Helical" evidence="9">
    <location>
        <begin position="368"/>
        <end position="390"/>
    </location>
</feature>
<feature type="transmembrane region" description="Helical" evidence="9">
    <location>
        <begin position="697"/>
        <end position="716"/>
    </location>
</feature>
<dbReference type="InterPro" id="IPR055344">
    <property type="entry name" value="SecD_SecF_C_bact"/>
</dbReference>
<keyword evidence="8 9" id="KW-0472">Membrane</keyword>
<feature type="transmembrane region" description="Helical" evidence="9">
    <location>
        <begin position="438"/>
        <end position="461"/>
    </location>
</feature>
<dbReference type="Proteomes" id="UP000289440">
    <property type="component" value="Chromosome"/>
</dbReference>
<feature type="transmembrane region" description="Helical" evidence="9">
    <location>
        <begin position="396"/>
        <end position="418"/>
    </location>
</feature>
<dbReference type="AlphaFoldDB" id="A0A449A6B8"/>
<dbReference type="Pfam" id="PF22599">
    <property type="entry name" value="SecDF_P1_head"/>
    <property type="match status" value="1"/>
</dbReference>
<evidence type="ECO:0000256" key="6">
    <source>
        <dbReference type="ARBA" id="ARBA00022989"/>
    </source>
</evidence>
<reference evidence="12 13" key="1">
    <citation type="submission" date="2019-01" db="EMBL/GenBank/DDBJ databases">
        <authorList>
            <consortium name="Pathogen Informatics"/>
        </authorList>
    </citation>
    <scope>NUCLEOTIDE SEQUENCE [LARGE SCALE GENOMIC DNA]</scope>
    <source>
        <strain evidence="12 13">NCTC10166</strain>
    </source>
</reference>
<evidence type="ECO:0000259" key="11">
    <source>
        <dbReference type="Pfam" id="PF22599"/>
    </source>
</evidence>
<evidence type="ECO:0000256" key="2">
    <source>
        <dbReference type="ARBA" id="ARBA00022448"/>
    </source>
</evidence>
<dbReference type="NCBIfam" id="NF009582">
    <property type="entry name" value="PRK13024.1-2"/>
    <property type="match status" value="1"/>
</dbReference>
<dbReference type="Pfam" id="PF02355">
    <property type="entry name" value="SecD_SecF_C"/>
    <property type="match status" value="2"/>
</dbReference>
<keyword evidence="4 9" id="KW-0812">Transmembrane</keyword>
<feature type="transmembrane region" description="Helical" evidence="9">
    <location>
        <begin position="341"/>
        <end position="361"/>
    </location>
</feature>
<dbReference type="SUPFAM" id="SSF82866">
    <property type="entry name" value="Multidrug efflux transporter AcrB transmembrane domain"/>
    <property type="match status" value="2"/>
</dbReference>
<evidence type="ECO:0000256" key="4">
    <source>
        <dbReference type="ARBA" id="ARBA00022692"/>
    </source>
</evidence>
<dbReference type="InterPro" id="IPR054384">
    <property type="entry name" value="SecDF_P1_head"/>
</dbReference>
<dbReference type="InterPro" id="IPR022645">
    <property type="entry name" value="SecD/SecF_bac"/>
</dbReference>
<proteinExistence type="predicted"/>
<evidence type="ECO:0000256" key="3">
    <source>
        <dbReference type="ARBA" id="ARBA00022475"/>
    </source>
</evidence>
<dbReference type="NCBIfam" id="NF046001">
    <property type="entry name" value="SecDF_plasm"/>
    <property type="match status" value="1"/>
</dbReference>
<feature type="transmembrane region" description="Helical" evidence="9">
    <location>
        <begin position="722"/>
        <end position="745"/>
    </location>
</feature>
<organism evidence="12 13">
    <name type="scientific">Mesomycoplasma neurolyticum</name>
    <dbReference type="NCBI Taxonomy" id="2120"/>
    <lineage>
        <taxon>Bacteria</taxon>
        <taxon>Bacillati</taxon>
        <taxon>Mycoplasmatota</taxon>
        <taxon>Mycoplasmoidales</taxon>
        <taxon>Metamycoplasmataceae</taxon>
        <taxon>Mesomycoplasma</taxon>
    </lineage>
</organism>
<gene>
    <name evidence="12" type="primary">secDF</name>
    <name evidence="12" type="ORF">NCTC10166_00791</name>
</gene>
<feature type="transmembrane region" description="Helical" evidence="9">
    <location>
        <begin position="781"/>
        <end position="798"/>
    </location>
</feature>
<dbReference type="InterPro" id="IPR022813">
    <property type="entry name" value="SecD/SecF_arch_bac"/>
</dbReference>
<keyword evidence="5" id="KW-0653">Protein transport</keyword>
<dbReference type="PRINTS" id="PR01755">
    <property type="entry name" value="SECFTRNLCASE"/>
</dbReference>
<evidence type="ECO:0000256" key="9">
    <source>
        <dbReference type="SAM" id="Phobius"/>
    </source>
</evidence>
<dbReference type="NCBIfam" id="TIGR00966">
    <property type="entry name" value="transloc_SecF"/>
    <property type="match status" value="1"/>
</dbReference>
<evidence type="ECO:0000256" key="5">
    <source>
        <dbReference type="ARBA" id="ARBA00022927"/>
    </source>
</evidence>
<evidence type="ECO:0000259" key="10">
    <source>
        <dbReference type="Pfam" id="PF02355"/>
    </source>
</evidence>
<feature type="domain" description="SecDF P1 head subdomain" evidence="11">
    <location>
        <begin position="178"/>
        <end position="318"/>
    </location>
</feature>
<feature type="transmembrane region" description="Helical" evidence="9">
    <location>
        <begin position="536"/>
        <end position="558"/>
    </location>
</feature>
<dbReference type="GO" id="GO:0005886">
    <property type="term" value="C:plasma membrane"/>
    <property type="evidence" value="ECO:0007669"/>
    <property type="project" value="UniProtKB-SubCell"/>
</dbReference>
<dbReference type="InterPro" id="IPR048634">
    <property type="entry name" value="SecD_SecF_C"/>
</dbReference>
<feature type="transmembrane region" description="Helical" evidence="9">
    <location>
        <begin position="673"/>
        <end position="690"/>
    </location>
</feature>
<dbReference type="PANTHER" id="PTHR30081:SF1">
    <property type="entry name" value="PROTEIN TRANSLOCASE SUBUNIT SECD"/>
    <property type="match status" value="1"/>
</dbReference>
<evidence type="ECO:0000256" key="7">
    <source>
        <dbReference type="ARBA" id="ARBA00023010"/>
    </source>
</evidence>
<dbReference type="KEGG" id="mnu:NCTC10166_00791"/>
<feature type="domain" description="Protein export membrane protein SecD/SecF C-terminal" evidence="10">
    <location>
        <begin position="323"/>
        <end position="492"/>
    </location>
</feature>
<feature type="transmembrane region" description="Helical" evidence="9">
    <location>
        <begin position="804"/>
        <end position="832"/>
    </location>
</feature>
<sequence>MIKRFLSKIFSPKNWKRWLILFFTFSFAFTSIFLGSNYYVSKNINKSIEYGGGAEVLIQVVDSKTNDKTKISDEKLSRVDKAIFERLAGDGGLNGTQVSIEGEGRIRVSRSGIETNDEINNFVNEIISKQRIILTDINGNPIFYNGVFRNDIKIDFSNKDEIENLDESLYVPPFKQGSAKEQLDQNGGHQIQISLEDKKARLEWTKATKFISEQPNNVILIWQNYKNYLLKAADDFPEQWKNSGFDPYVFAHVNESLIKSTEGNKNLTPTLKESEINAKNYLVSSASVATSLSGETFVIQGKFTNAEAKQLALNINYGIDDYSLKFLSSSFVQKELGENSFNLALIAGAISIVLIAIFMIINYGLLGVLTTISLSLYIFLTLLFFTIVRGEYSPSSIAALIIGIGMSVDANIISFERLKKEIYNKSSTIKANAHSNKLSFSTIMDSNITTFLVAIVLFFFGTKEIKSFAITLIFSIFFTLLMMLFFTRQMTNILVKTGVFNKRLWLLGVNKKYIKYYSEGYVSVWERPNYNSKTKYFMFAILAFVVISLIVFIIFGIINKKIFGGFVLSLEFSGGTNLLIETQNLDIGGLSFEKANNIKDFLVREQLIANANDISINKVDSINDFYQIVVKTQQEITNNLTLINNKLNDNFDNIKTINYSISSDEARNLVKNAFTSVLIALAVVSVYILIRMQWTFSIAAILSLTLNVIIVLLFFTLTRLTISPIFVAGILSIIGYSINDTIVVFDRIKELTSKLEYKNYYDKTELKLIVNNAIKDTIKRSIFTSLTTITIIIVLMIFKDSTNIFFNIALLVGISFGTFSSLFVATNIWLFVEIIRNKNKKKRIDKNYWNTQKINEQTFTAINDFNK</sequence>
<dbReference type="PANTHER" id="PTHR30081">
    <property type="entry name" value="PROTEIN-EXPORT MEMBRANE PROTEIN SEC"/>
    <property type="match status" value="1"/>
</dbReference>
<keyword evidence="7" id="KW-0811">Translocation</keyword>
<dbReference type="GO" id="GO:0006886">
    <property type="term" value="P:intracellular protein transport"/>
    <property type="evidence" value="ECO:0007669"/>
    <property type="project" value="InterPro"/>
</dbReference>
<dbReference type="NCBIfam" id="TIGR00916">
    <property type="entry name" value="2A0604s01"/>
    <property type="match status" value="1"/>
</dbReference>
<feature type="transmembrane region" description="Helical" evidence="9">
    <location>
        <begin position="467"/>
        <end position="486"/>
    </location>
</feature>
<keyword evidence="3" id="KW-1003">Cell membrane</keyword>
<evidence type="ECO:0000256" key="8">
    <source>
        <dbReference type="ARBA" id="ARBA00023136"/>
    </source>
</evidence>
<name>A0A449A6B8_9BACT</name>
<evidence type="ECO:0000256" key="1">
    <source>
        <dbReference type="ARBA" id="ARBA00004651"/>
    </source>
</evidence>
<keyword evidence="6 9" id="KW-1133">Transmembrane helix</keyword>
<comment type="subcellular location">
    <subcellularLocation>
        <location evidence="1">Cell membrane</location>
        <topology evidence="1">Multi-pass membrane protein</topology>
    </subcellularLocation>
</comment>
<dbReference type="GO" id="GO:0015450">
    <property type="term" value="F:protein-transporting ATPase activity"/>
    <property type="evidence" value="ECO:0007669"/>
    <property type="project" value="InterPro"/>
</dbReference>
<evidence type="ECO:0000313" key="13">
    <source>
        <dbReference type="Proteomes" id="UP000289440"/>
    </source>
</evidence>
<protein>
    <submittedName>
        <fullName evidence="12">Bifunctional preprotein translocase subunit SecD/SecF</fullName>
    </submittedName>
</protein>